<dbReference type="InterPro" id="IPR010824">
    <property type="entry name" value="DUF1425"/>
</dbReference>
<dbReference type="OrthoDB" id="5616034at2"/>
<proteinExistence type="predicted"/>
<dbReference type="KEGG" id="awd:AWOD_I_1124"/>
<dbReference type="EMBL" id="LN554846">
    <property type="protein sequence ID" value="CED71210.1"/>
    <property type="molecule type" value="Genomic_DNA"/>
</dbReference>
<organism evidence="2 3">
    <name type="scientific">Aliivibrio wodanis</name>
    <dbReference type="NCBI Taxonomy" id="80852"/>
    <lineage>
        <taxon>Bacteria</taxon>
        <taxon>Pseudomonadati</taxon>
        <taxon>Pseudomonadota</taxon>
        <taxon>Gammaproteobacteria</taxon>
        <taxon>Vibrionales</taxon>
        <taxon>Vibrionaceae</taxon>
        <taxon>Aliivibrio</taxon>
    </lineage>
</organism>
<keyword evidence="3" id="KW-1185">Reference proteome</keyword>
<gene>
    <name evidence="2" type="ORF">AWOD_I_1124</name>
</gene>
<name>A0A090ISD2_9GAMM</name>
<dbReference type="GeneID" id="28540688"/>
<evidence type="ECO:0000256" key="1">
    <source>
        <dbReference type="SAM" id="SignalP"/>
    </source>
</evidence>
<dbReference type="PATRIC" id="fig|80852.17.peg.1151"/>
<dbReference type="STRING" id="80852.AWOD_I_1124"/>
<dbReference type="Pfam" id="PF07233">
    <property type="entry name" value="DUF1425"/>
    <property type="match status" value="1"/>
</dbReference>
<sequence>MKKWLIVILLPFALMACSSSQTAGISVDSGTQKVLFGDNVLGYRLAVDQINTQYNNGLARGIVAVTSKFSGDQRLQYRFYWYDAQGLEVAGSDSPWRTFIIRGLDTMSIQGVAMKPEATQFRVQIRTLE</sequence>
<dbReference type="InterPro" id="IPR038483">
    <property type="entry name" value="YcfL-like_sf"/>
</dbReference>
<dbReference type="Proteomes" id="UP000032427">
    <property type="component" value="Chromosome 1"/>
</dbReference>
<evidence type="ECO:0000313" key="3">
    <source>
        <dbReference type="Proteomes" id="UP000032427"/>
    </source>
</evidence>
<reference evidence="3" key="1">
    <citation type="submission" date="2014-09" db="EMBL/GenBank/DDBJ databases">
        <authorList>
            <person name="Hjerde E."/>
        </authorList>
    </citation>
    <scope>NUCLEOTIDE SEQUENCE [LARGE SCALE GENOMIC DNA]</scope>
    <source>
        <strain evidence="3">06/09/139</strain>
    </source>
</reference>
<feature type="chain" id="PRO_5001857705" evidence="1">
    <location>
        <begin position="24"/>
        <end position="129"/>
    </location>
</feature>
<dbReference type="AlphaFoldDB" id="A0A090ISD2"/>
<accession>A0A090ISD2</accession>
<dbReference type="Gene3D" id="2.60.40.3230">
    <property type="match status" value="1"/>
</dbReference>
<keyword evidence="1" id="KW-0732">Signal</keyword>
<dbReference type="HOGENOM" id="CLU_145387_1_0_6"/>
<evidence type="ECO:0000313" key="2">
    <source>
        <dbReference type="EMBL" id="CED71210.1"/>
    </source>
</evidence>
<dbReference type="PROSITE" id="PS51257">
    <property type="entry name" value="PROKAR_LIPOPROTEIN"/>
    <property type="match status" value="1"/>
</dbReference>
<keyword evidence="2" id="KW-0449">Lipoprotein</keyword>
<protein>
    <submittedName>
        <fullName evidence="2">Putative lipoprotein</fullName>
    </submittedName>
</protein>
<feature type="signal peptide" evidence="1">
    <location>
        <begin position="1"/>
        <end position="23"/>
    </location>
</feature>
<dbReference type="CDD" id="cd09030">
    <property type="entry name" value="DUF1425"/>
    <property type="match status" value="1"/>
</dbReference>